<evidence type="ECO:0000256" key="1">
    <source>
        <dbReference type="ARBA" id="ARBA00001913"/>
    </source>
</evidence>
<dbReference type="RefSeq" id="XP_004374627.1">
    <property type="nucleotide sequence ID" value="XM_004374570.2"/>
</dbReference>
<keyword evidence="4" id="KW-0378">Hydrolase</keyword>
<evidence type="ECO:0000256" key="5">
    <source>
        <dbReference type="ARBA" id="ARBA00022837"/>
    </source>
</evidence>
<dbReference type="CTD" id="411"/>
<protein>
    <submittedName>
        <fullName evidence="10">Arylsulfatase B</fullName>
    </submittedName>
</protein>
<comment type="cofactor">
    <cofactor evidence="1">
        <name>Ca(2+)</name>
        <dbReference type="ChEBI" id="CHEBI:29108"/>
    </cofactor>
</comment>
<dbReference type="OrthoDB" id="103349at2759"/>
<dbReference type="CDD" id="cd16029">
    <property type="entry name" value="4-S"/>
    <property type="match status" value="1"/>
</dbReference>
<accession>A0A2Y9DH53</accession>
<keyword evidence="9" id="KW-1185">Reference proteome</keyword>
<dbReference type="FunFam" id="3.40.720.10:FF:000007">
    <property type="entry name" value="Arylsulfatase family, member J"/>
    <property type="match status" value="1"/>
</dbReference>
<evidence type="ECO:0000313" key="10">
    <source>
        <dbReference type="RefSeq" id="XP_004374627.1"/>
    </source>
</evidence>
<dbReference type="FunFam" id="3.30.1120.10:FF:000002">
    <property type="entry name" value="Arylsulfatase family member J"/>
    <property type="match status" value="1"/>
</dbReference>
<dbReference type="PROSITE" id="PS00149">
    <property type="entry name" value="SULFATASE_2"/>
    <property type="match status" value="1"/>
</dbReference>
<proteinExistence type="inferred from homology"/>
<evidence type="ECO:0000256" key="3">
    <source>
        <dbReference type="ARBA" id="ARBA00022723"/>
    </source>
</evidence>
<dbReference type="InterPro" id="IPR017850">
    <property type="entry name" value="Alkaline_phosphatase_core_sf"/>
</dbReference>
<keyword evidence="5" id="KW-0106">Calcium</keyword>
<dbReference type="Gene3D" id="3.40.720.10">
    <property type="entry name" value="Alkaline Phosphatase, subunit A"/>
    <property type="match status" value="1"/>
</dbReference>
<reference evidence="10" key="1">
    <citation type="submission" date="2025-08" db="UniProtKB">
        <authorList>
            <consortium name="RefSeq"/>
        </authorList>
    </citation>
    <scope>IDENTIFICATION</scope>
</reference>
<dbReference type="PANTHER" id="PTHR10342:SF274">
    <property type="entry name" value="ARYLSULFATASE B"/>
    <property type="match status" value="1"/>
</dbReference>
<dbReference type="SUPFAM" id="SSF53649">
    <property type="entry name" value="Alkaline phosphatase-like"/>
    <property type="match status" value="1"/>
</dbReference>
<feature type="compositionally biased region" description="Low complexity" evidence="7">
    <location>
        <begin position="37"/>
        <end position="51"/>
    </location>
</feature>
<evidence type="ECO:0000256" key="7">
    <source>
        <dbReference type="SAM" id="MobiDB-lite"/>
    </source>
</evidence>
<keyword evidence="3" id="KW-0479">Metal-binding</keyword>
<dbReference type="PROSITE" id="PS00523">
    <property type="entry name" value="SULFATASE_1"/>
    <property type="match status" value="1"/>
</dbReference>
<sequence>MPGCKVHRWERHRAWARFKRLPSFHGSSPPAPPPLHSPGAGSEPAGAPAHGRSGPFSRPEGVEVPLQGGATLGRSVPDFVSGAGGWRRHSSRSCGERRMGPRRAARPLLPAVLRPPLLLLLLPPLSCSGAGVGRPPHLVFLLADDLGWNDVGFHGSSILTPHLDALAAGGVLLDNYYIQPLCTPSRSQLLTGRYQIHTGLQHQIIWPCQPSCVPLDEKLLPQLLKEAGYTTHMVGKWHLGMYRKECLPTRRGFDTYFGYLLGSEDYYSHERCTLIDALNVTRCALDFRDGEEVAAGYKNMYSTNVFTERATALIANHPPEKPLFLYLALQSVHEPLQVPEEYLKPYDFIQDKNRRHYAAMVSLMDEAVGNVTAALKNHGLWDNTIFIFSTDNGGQTLAGGNNWPLRGRKWSLWEGGVRGVGFVVSPLLKQKGVKNRELIHISDWLPTLVKLAGGHTNGTKPLDGFDVWKTISEGSPSPRVELLHNIDPNFVDISPCPGNSVVPAKGDSSFPEYSAFNTSFHAAIRHGNWKLLTGYPGCGHWFPPPSQSSVSEIPSLDPPTKTLWLFDIDQDPEERHDLSREYPHIIKQLLSRLQFYHRHSVPVFYPAQDPRCDPAGTGAWGPWM</sequence>
<evidence type="ECO:0000256" key="4">
    <source>
        <dbReference type="ARBA" id="ARBA00022801"/>
    </source>
</evidence>
<feature type="region of interest" description="Disordered" evidence="7">
    <location>
        <begin position="24"/>
        <end position="77"/>
    </location>
</feature>
<dbReference type="KEGG" id="tmu:101359357"/>
<evidence type="ECO:0000313" key="9">
    <source>
        <dbReference type="Proteomes" id="UP000248480"/>
    </source>
</evidence>
<dbReference type="FunCoup" id="A0A2Y9DH53">
    <property type="interactions" value="451"/>
</dbReference>
<dbReference type="GO" id="GO:0008484">
    <property type="term" value="F:sulfuric ester hydrolase activity"/>
    <property type="evidence" value="ECO:0007669"/>
    <property type="project" value="InterPro"/>
</dbReference>
<dbReference type="InterPro" id="IPR000917">
    <property type="entry name" value="Sulfatase_N"/>
</dbReference>
<dbReference type="InParanoid" id="A0A2Y9DH53"/>
<evidence type="ECO:0000256" key="2">
    <source>
        <dbReference type="ARBA" id="ARBA00008779"/>
    </source>
</evidence>
<evidence type="ECO:0000256" key="6">
    <source>
        <dbReference type="ARBA" id="ARBA00023180"/>
    </source>
</evidence>
<dbReference type="STRING" id="127582.A0A2Y9DH53"/>
<name>A0A2Y9DH53_TRIMA</name>
<dbReference type="InterPro" id="IPR024607">
    <property type="entry name" value="Sulfatase_CS"/>
</dbReference>
<feature type="domain" description="Sulfatase N-terminal" evidence="8">
    <location>
        <begin position="136"/>
        <end position="453"/>
    </location>
</feature>
<dbReference type="Pfam" id="PF00884">
    <property type="entry name" value="Sulfatase"/>
    <property type="match status" value="1"/>
</dbReference>
<comment type="similarity">
    <text evidence="2">Belongs to the sulfatase family.</text>
</comment>
<gene>
    <name evidence="10" type="primary">ARSB</name>
</gene>
<dbReference type="AlphaFoldDB" id="A0A2Y9DH53"/>
<keyword evidence="6" id="KW-0325">Glycoprotein</keyword>
<dbReference type="InterPro" id="IPR047115">
    <property type="entry name" value="ARSB"/>
</dbReference>
<dbReference type="GO" id="GO:0046872">
    <property type="term" value="F:metal ion binding"/>
    <property type="evidence" value="ECO:0007669"/>
    <property type="project" value="UniProtKB-KW"/>
</dbReference>
<dbReference type="GeneID" id="101359357"/>
<evidence type="ECO:0000259" key="8">
    <source>
        <dbReference type="Pfam" id="PF00884"/>
    </source>
</evidence>
<organism evidence="9 10">
    <name type="scientific">Trichechus manatus latirostris</name>
    <name type="common">Florida manatee</name>
    <dbReference type="NCBI Taxonomy" id="127582"/>
    <lineage>
        <taxon>Eukaryota</taxon>
        <taxon>Metazoa</taxon>
        <taxon>Chordata</taxon>
        <taxon>Craniata</taxon>
        <taxon>Vertebrata</taxon>
        <taxon>Euteleostomi</taxon>
        <taxon>Mammalia</taxon>
        <taxon>Eutheria</taxon>
        <taxon>Afrotheria</taxon>
        <taxon>Sirenia</taxon>
        <taxon>Trichechidae</taxon>
        <taxon>Trichechus</taxon>
    </lineage>
</organism>
<dbReference type="Proteomes" id="UP000248480">
    <property type="component" value="Unplaced"/>
</dbReference>
<dbReference type="Gene3D" id="3.30.1120.10">
    <property type="match status" value="1"/>
</dbReference>
<dbReference type="PANTHER" id="PTHR10342">
    <property type="entry name" value="ARYLSULFATASE"/>
    <property type="match status" value="1"/>
</dbReference>